<dbReference type="NCBIfam" id="TIGR01640">
    <property type="entry name" value="F_box_assoc_1"/>
    <property type="match status" value="1"/>
</dbReference>
<evidence type="ECO:0000313" key="6">
    <source>
        <dbReference type="Proteomes" id="UP001054889"/>
    </source>
</evidence>
<dbReference type="PANTHER" id="PTHR31111">
    <property type="entry name" value="BNAA05G37150D PROTEIN-RELATED"/>
    <property type="match status" value="1"/>
</dbReference>
<evidence type="ECO:0000256" key="2">
    <source>
        <dbReference type="ARBA" id="ARBA00022801"/>
    </source>
</evidence>
<feature type="region of interest" description="Disordered" evidence="3">
    <location>
        <begin position="381"/>
        <end position="439"/>
    </location>
</feature>
<feature type="compositionally biased region" description="Acidic residues" evidence="3">
    <location>
        <begin position="419"/>
        <end position="432"/>
    </location>
</feature>
<comment type="caution">
    <text evidence="5">The sequence shown here is derived from an EMBL/GenBank/DDBJ whole genome shotgun (WGS) entry which is preliminary data.</text>
</comment>
<sequence length="647" mass="73103">MMASQWPYSRPTNRGRPAPAASSWGALPLDALSEILLRLPAKDLCRLRAVCSSWRSVTSDPLFIGAHAARHPGPLFLAKFRGDRAHIHVVDLSGTVIKRMPETSASHQVLSTRLNLACLATEWNRCRVLNPATGAVRVLPEGPAPNHVNRVNLSNPYTFFALGRVTSTGVYKVFRMFNRPGFMSMGQQLFELFTINGCTDHARWREVQSPVHVVKPWTGVVADGVVYFFVMDNIGNVIPPDFIVSFDLGREEWRRGLTGPISGNAGALEQYRKKKAELDLAELKGSLVIAHYHENPCRMDLWFLTNFENGIWVSCSYVIQEPTPLQKWKWDILIQLLHIYVMDLLVYSSRDVGNVWSRNFDFHLPSCLVCMWNRECSVKEEADDDAVKDEEADEVDVKEEADGANVKEEEADEIGVKEEQDENDVSEDEVEIIDPPPRPKKLRCEDDGVDFIDLTTSHPVPYLNAKPVRALPPPGAVPTNEWRMVVAPPPAELEQYPPDHREWHLFKKSYATGLSTCRGRKLLDAGEVVHFAFPSYDWLYGRARVSARQATALAEIVRFSTNRSGEIGKLSPVWAKCLAPLVSSSKVLIQGKMVFPMVELRLMQEVLLYVSFYVNRSCLYLIDPENARHPDNPLRPLFKLLKRFGES</sequence>
<feature type="region of interest" description="Disordered" evidence="3">
    <location>
        <begin position="1"/>
        <end position="20"/>
    </location>
</feature>
<feature type="domain" description="F-box" evidence="4">
    <location>
        <begin position="21"/>
        <end position="66"/>
    </location>
</feature>
<dbReference type="Pfam" id="PF08797">
    <property type="entry name" value="HIRAN"/>
    <property type="match status" value="1"/>
</dbReference>
<accession>A0AAV5DHM6</accession>
<keyword evidence="2" id="KW-0378">Hydrolase</keyword>
<reference evidence="5" key="1">
    <citation type="journal article" date="2018" name="DNA Res.">
        <title>Multiple hybrid de novo genome assembly of finger millet, an orphan allotetraploid crop.</title>
        <authorList>
            <person name="Hatakeyama M."/>
            <person name="Aluri S."/>
            <person name="Balachadran M.T."/>
            <person name="Sivarajan S.R."/>
            <person name="Patrignani A."/>
            <person name="Gruter S."/>
            <person name="Poveda L."/>
            <person name="Shimizu-Inatsugi R."/>
            <person name="Baeten J."/>
            <person name="Francoijs K.J."/>
            <person name="Nataraja K.N."/>
            <person name="Reddy Y.A.N."/>
            <person name="Phadnis S."/>
            <person name="Ravikumar R.L."/>
            <person name="Schlapbach R."/>
            <person name="Sreeman S.M."/>
            <person name="Shimizu K.K."/>
        </authorList>
    </citation>
    <scope>NUCLEOTIDE SEQUENCE</scope>
</reference>
<dbReference type="PROSITE" id="PS50181">
    <property type="entry name" value="FBOX"/>
    <property type="match status" value="1"/>
</dbReference>
<feature type="compositionally biased region" description="Basic and acidic residues" evidence="3">
    <location>
        <begin position="398"/>
        <end position="418"/>
    </location>
</feature>
<evidence type="ECO:0000313" key="5">
    <source>
        <dbReference type="EMBL" id="GJN09950.1"/>
    </source>
</evidence>
<dbReference type="GO" id="GO:0008270">
    <property type="term" value="F:zinc ion binding"/>
    <property type="evidence" value="ECO:0007669"/>
    <property type="project" value="InterPro"/>
</dbReference>
<feature type="compositionally biased region" description="Polar residues" evidence="3">
    <location>
        <begin position="1"/>
        <end position="12"/>
    </location>
</feature>
<feature type="compositionally biased region" description="Acidic residues" evidence="3">
    <location>
        <begin position="381"/>
        <end position="397"/>
    </location>
</feature>
<gene>
    <name evidence="5" type="primary">ga28006</name>
    <name evidence="5" type="ORF">PR202_ga28006</name>
</gene>
<organism evidence="5 6">
    <name type="scientific">Eleusine coracana subsp. coracana</name>
    <dbReference type="NCBI Taxonomy" id="191504"/>
    <lineage>
        <taxon>Eukaryota</taxon>
        <taxon>Viridiplantae</taxon>
        <taxon>Streptophyta</taxon>
        <taxon>Embryophyta</taxon>
        <taxon>Tracheophyta</taxon>
        <taxon>Spermatophyta</taxon>
        <taxon>Magnoliopsida</taxon>
        <taxon>Liliopsida</taxon>
        <taxon>Poales</taxon>
        <taxon>Poaceae</taxon>
        <taxon>PACMAD clade</taxon>
        <taxon>Chloridoideae</taxon>
        <taxon>Cynodonteae</taxon>
        <taxon>Eleusininae</taxon>
        <taxon>Eleusine</taxon>
    </lineage>
</organism>
<dbReference type="InterPro" id="IPR017451">
    <property type="entry name" value="F-box-assoc_interact_dom"/>
</dbReference>
<reference evidence="5" key="2">
    <citation type="submission" date="2021-12" db="EMBL/GenBank/DDBJ databases">
        <title>Resequencing data analysis of finger millet.</title>
        <authorList>
            <person name="Hatakeyama M."/>
            <person name="Aluri S."/>
            <person name="Balachadran M.T."/>
            <person name="Sivarajan S.R."/>
            <person name="Poveda L."/>
            <person name="Shimizu-Inatsugi R."/>
            <person name="Schlapbach R."/>
            <person name="Sreeman S.M."/>
            <person name="Shimizu K.K."/>
        </authorList>
    </citation>
    <scope>NUCLEOTIDE SEQUENCE</scope>
</reference>
<dbReference type="InterPro" id="IPR014905">
    <property type="entry name" value="HIRAN"/>
</dbReference>
<keyword evidence="1" id="KW-0479">Metal-binding</keyword>
<dbReference type="CDD" id="cd22157">
    <property type="entry name" value="F-box_AtFBW1-like"/>
    <property type="match status" value="1"/>
</dbReference>
<dbReference type="GO" id="GO:0016818">
    <property type="term" value="F:hydrolase activity, acting on acid anhydrides, in phosphorus-containing anhydrides"/>
    <property type="evidence" value="ECO:0007669"/>
    <property type="project" value="InterPro"/>
</dbReference>
<dbReference type="SUPFAM" id="SSF81383">
    <property type="entry name" value="F-box domain"/>
    <property type="match status" value="1"/>
</dbReference>
<dbReference type="InterPro" id="IPR013187">
    <property type="entry name" value="F-box-assoc_dom_typ3"/>
</dbReference>
<dbReference type="GO" id="GO:0003676">
    <property type="term" value="F:nucleic acid binding"/>
    <property type="evidence" value="ECO:0007669"/>
    <property type="project" value="InterPro"/>
</dbReference>
<dbReference type="Pfam" id="PF08268">
    <property type="entry name" value="FBA_3"/>
    <property type="match status" value="1"/>
</dbReference>
<dbReference type="InterPro" id="IPR036047">
    <property type="entry name" value="F-box-like_dom_sf"/>
</dbReference>
<dbReference type="AlphaFoldDB" id="A0AAV5DHM6"/>
<dbReference type="PANTHER" id="PTHR31111:SF133">
    <property type="entry name" value="OS07G0196600 PROTEIN"/>
    <property type="match status" value="1"/>
</dbReference>
<evidence type="ECO:0000259" key="4">
    <source>
        <dbReference type="PROSITE" id="PS50181"/>
    </source>
</evidence>
<evidence type="ECO:0000256" key="1">
    <source>
        <dbReference type="ARBA" id="ARBA00022723"/>
    </source>
</evidence>
<name>A0AAV5DHM6_ELECO</name>
<dbReference type="Proteomes" id="UP001054889">
    <property type="component" value="Unassembled WGS sequence"/>
</dbReference>
<dbReference type="EMBL" id="BQKI01000017">
    <property type="protein sequence ID" value="GJN09950.1"/>
    <property type="molecule type" value="Genomic_DNA"/>
</dbReference>
<dbReference type="Pfam" id="PF00646">
    <property type="entry name" value="F-box"/>
    <property type="match status" value="1"/>
</dbReference>
<dbReference type="Gene3D" id="1.20.1280.50">
    <property type="match status" value="1"/>
</dbReference>
<proteinExistence type="predicted"/>
<evidence type="ECO:0000256" key="3">
    <source>
        <dbReference type="SAM" id="MobiDB-lite"/>
    </source>
</evidence>
<keyword evidence="6" id="KW-1185">Reference proteome</keyword>
<dbReference type="InterPro" id="IPR001810">
    <property type="entry name" value="F-box_dom"/>
</dbReference>
<protein>
    <recommendedName>
        <fullName evidence="4">F-box domain-containing protein</fullName>
    </recommendedName>
</protein>
<dbReference type="SMART" id="SM00256">
    <property type="entry name" value="FBOX"/>
    <property type="match status" value="1"/>
</dbReference>